<keyword evidence="5" id="KW-1185">Reference proteome</keyword>
<name>A0A173LI12_9ACTN</name>
<dbReference type="InterPro" id="IPR018931">
    <property type="entry name" value="DUF2520"/>
</dbReference>
<dbReference type="Pfam" id="PF10728">
    <property type="entry name" value="DUF2520"/>
    <property type="match status" value="1"/>
</dbReference>
<evidence type="ECO:0000256" key="1">
    <source>
        <dbReference type="SAM" id="MobiDB-lite"/>
    </source>
</evidence>
<sequence>MDSPALPSLGTPARLAVGIVSAGRVGVALGVALERVGHVVGAATARSEASRDRLARHLPGARIASPADVARSSELIVLAVPDSALSDVIRELVDSGAVHSGHIVVHTAGAFGADVLRPIHRLGAVVAAIHPAMTFAGTPDDAEHFDGCGWGVTAPDEIGQAVGESLVLETGGRPVRIEEAQRPLYHAALAHGSNHLVTLIADALLALEAVIGVPGDGTALTHMPASSLEAQEESLDPDALASRLLGPLVRVSLENALAAGGAFLTGPVMRGDVGTVRRHLDVLGRTDAGIAESYRAMALRTARKRRSGSEMISAIENNGPGEQNEHH</sequence>
<feature type="region of interest" description="Disordered" evidence="1">
    <location>
        <begin position="305"/>
        <end position="327"/>
    </location>
</feature>
<dbReference type="Gene3D" id="1.10.1040.20">
    <property type="entry name" value="ProC-like, C-terminal domain"/>
    <property type="match status" value="1"/>
</dbReference>
<dbReference type="SUPFAM" id="SSF51735">
    <property type="entry name" value="NAD(P)-binding Rossmann-fold domains"/>
    <property type="match status" value="1"/>
</dbReference>
<evidence type="ECO:0000313" key="4">
    <source>
        <dbReference type="EMBL" id="ANI91419.1"/>
    </source>
</evidence>
<dbReference type="RefSeq" id="WP_075844814.1">
    <property type="nucleotide sequence ID" value="NZ_CP015961.1"/>
</dbReference>
<protein>
    <recommendedName>
        <fullName evidence="6">DUF2520 domain-containing protein</fullName>
    </recommendedName>
</protein>
<dbReference type="PANTHER" id="PTHR40459">
    <property type="entry name" value="CONSERVED HYPOTHETICAL ALANINE AND LEUCINE RICH PROTEIN"/>
    <property type="match status" value="1"/>
</dbReference>
<feature type="domain" description="Putative oxidoreductase/dehydrogenase Rossmann-like" evidence="2">
    <location>
        <begin position="8"/>
        <end position="131"/>
    </location>
</feature>
<organism evidence="4 5">
    <name type="scientific">Dietzia timorensis</name>
    <dbReference type="NCBI Taxonomy" id="499555"/>
    <lineage>
        <taxon>Bacteria</taxon>
        <taxon>Bacillati</taxon>
        <taxon>Actinomycetota</taxon>
        <taxon>Actinomycetes</taxon>
        <taxon>Mycobacteriales</taxon>
        <taxon>Dietziaceae</taxon>
        <taxon>Dietzia</taxon>
    </lineage>
</organism>
<dbReference type="EMBL" id="CP015961">
    <property type="protein sequence ID" value="ANI91419.1"/>
    <property type="molecule type" value="Genomic_DNA"/>
</dbReference>
<dbReference type="SUPFAM" id="SSF48179">
    <property type="entry name" value="6-phosphogluconate dehydrogenase C-terminal domain-like"/>
    <property type="match status" value="1"/>
</dbReference>
<dbReference type="OrthoDB" id="8650434at2"/>
<reference evidence="4 5" key="1">
    <citation type="submission" date="2016-06" db="EMBL/GenBank/DDBJ databases">
        <title>Complete genome sequence of a saline-alkali tolerant type strain Dietzia timorensis ID05-A0528T.</title>
        <authorList>
            <person name="Wu X."/>
        </authorList>
    </citation>
    <scope>NUCLEOTIDE SEQUENCE [LARGE SCALE GENOMIC DNA]</scope>
    <source>
        <strain evidence="4 5">ID05-A0528</strain>
    </source>
</reference>
<dbReference type="InterPro" id="IPR019665">
    <property type="entry name" value="OxRdtase/DH_put_Rossmann_dom"/>
</dbReference>
<dbReference type="InterPro" id="IPR037108">
    <property type="entry name" value="TM1727-like_C_sf"/>
</dbReference>
<dbReference type="KEGG" id="dtm:BJL86_0617"/>
<proteinExistence type="predicted"/>
<dbReference type="InterPro" id="IPR036291">
    <property type="entry name" value="NAD(P)-bd_dom_sf"/>
</dbReference>
<dbReference type="Proteomes" id="UP000186104">
    <property type="component" value="Chromosome"/>
</dbReference>
<dbReference type="STRING" id="499555.BJL86_0617"/>
<evidence type="ECO:0000259" key="2">
    <source>
        <dbReference type="Pfam" id="PF10727"/>
    </source>
</evidence>
<dbReference type="Pfam" id="PF10727">
    <property type="entry name" value="Rossmann-like"/>
    <property type="match status" value="1"/>
</dbReference>
<dbReference type="AlphaFoldDB" id="A0A173LI12"/>
<evidence type="ECO:0000313" key="5">
    <source>
        <dbReference type="Proteomes" id="UP000186104"/>
    </source>
</evidence>
<evidence type="ECO:0000259" key="3">
    <source>
        <dbReference type="Pfam" id="PF10728"/>
    </source>
</evidence>
<dbReference type="PANTHER" id="PTHR40459:SF1">
    <property type="entry name" value="CONSERVED HYPOTHETICAL ALANINE AND LEUCINE RICH PROTEIN"/>
    <property type="match status" value="1"/>
</dbReference>
<evidence type="ECO:0008006" key="6">
    <source>
        <dbReference type="Google" id="ProtNLM"/>
    </source>
</evidence>
<accession>A0A173LI12</accession>
<dbReference type="Gene3D" id="3.40.50.720">
    <property type="entry name" value="NAD(P)-binding Rossmann-like Domain"/>
    <property type="match status" value="1"/>
</dbReference>
<dbReference type="InterPro" id="IPR008927">
    <property type="entry name" value="6-PGluconate_DH-like_C_sf"/>
</dbReference>
<feature type="domain" description="DUF2520" evidence="3">
    <location>
        <begin position="150"/>
        <end position="301"/>
    </location>
</feature>
<gene>
    <name evidence="4" type="ORF">BJL86_0617</name>
</gene>